<accession>A0A0A1TX97</accession>
<dbReference type="SUPFAM" id="SSF50729">
    <property type="entry name" value="PH domain-like"/>
    <property type="match status" value="1"/>
</dbReference>
<evidence type="ECO:0000256" key="2">
    <source>
        <dbReference type="PROSITE-ProRule" id="PRU00192"/>
    </source>
</evidence>
<dbReference type="PROSITE" id="PS50003">
    <property type="entry name" value="PH_DOMAIN"/>
    <property type="match status" value="1"/>
</dbReference>
<proteinExistence type="predicted"/>
<evidence type="ECO:0000256" key="1">
    <source>
        <dbReference type="ARBA" id="ARBA00022443"/>
    </source>
</evidence>
<dbReference type="OMA" id="QPENGWV"/>
<dbReference type="PROSITE" id="PS50002">
    <property type="entry name" value="SH3"/>
    <property type="match status" value="1"/>
</dbReference>
<evidence type="ECO:0000259" key="3">
    <source>
        <dbReference type="PROSITE" id="PS50002"/>
    </source>
</evidence>
<evidence type="ECO:0000313" key="5">
    <source>
        <dbReference type="EMBL" id="ELP85898.1"/>
    </source>
</evidence>
<dbReference type="EMBL" id="KB207027">
    <property type="protein sequence ID" value="ELP85898.1"/>
    <property type="molecule type" value="Genomic_DNA"/>
</dbReference>
<dbReference type="Proteomes" id="UP000014680">
    <property type="component" value="Unassembled WGS sequence"/>
</dbReference>
<dbReference type="SUPFAM" id="SSF50044">
    <property type="entry name" value="SH3-domain"/>
    <property type="match status" value="1"/>
</dbReference>
<dbReference type="Pfam" id="PF00018">
    <property type="entry name" value="SH3_1"/>
    <property type="match status" value="1"/>
</dbReference>
<dbReference type="Gene3D" id="2.30.29.30">
    <property type="entry name" value="Pleckstrin-homology domain (PH domain)/Phosphotyrosine-binding domain (PTB)"/>
    <property type="match status" value="1"/>
</dbReference>
<dbReference type="AlphaFoldDB" id="A0A0A1TX97"/>
<sequence length="200" mass="22802">MTEKYDVPLLRGYLTRQETSGTKGWNKRWFQNSYEHPLILECYQSEKSTKPLLVIDFKDVSDLKTLRTKADDSDKKRYGFQFKYGKHSQKLLTDGEDEGEYWREGFSSLLKVASGKALEHKVEKPKEDVDPQGLYPGEYFATTLVDFCSSESGIMSFKKGEAVIVVGQPENGWVPIEFGGKRGWAPAEFITKVAPNNVRN</sequence>
<dbReference type="InterPro" id="IPR001849">
    <property type="entry name" value="PH_domain"/>
</dbReference>
<dbReference type="OrthoDB" id="30449at2759"/>
<dbReference type="KEGG" id="eiv:EIN_134420"/>
<dbReference type="Pfam" id="PF00169">
    <property type="entry name" value="PH"/>
    <property type="match status" value="1"/>
</dbReference>
<name>A0A0A1TX97_ENTIV</name>
<gene>
    <name evidence="5" type="ORF">EIN_134420</name>
</gene>
<dbReference type="VEuPathDB" id="AmoebaDB:EIN_134420"/>
<evidence type="ECO:0008006" key="7">
    <source>
        <dbReference type="Google" id="ProtNLM"/>
    </source>
</evidence>
<feature type="domain" description="SH3" evidence="3">
    <location>
        <begin position="136"/>
        <end position="195"/>
    </location>
</feature>
<dbReference type="InterPro" id="IPR011993">
    <property type="entry name" value="PH-like_dom_sf"/>
</dbReference>
<dbReference type="RefSeq" id="XP_004185244.1">
    <property type="nucleotide sequence ID" value="XM_004185196.1"/>
</dbReference>
<organism evidence="5 6">
    <name type="scientific">Entamoeba invadens IP1</name>
    <dbReference type="NCBI Taxonomy" id="370355"/>
    <lineage>
        <taxon>Eukaryota</taxon>
        <taxon>Amoebozoa</taxon>
        <taxon>Evosea</taxon>
        <taxon>Archamoebae</taxon>
        <taxon>Mastigamoebida</taxon>
        <taxon>Entamoebidae</taxon>
        <taxon>Entamoeba</taxon>
    </lineage>
</organism>
<dbReference type="SMART" id="SM00326">
    <property type="entry name" value="SH3"/>
    <property type="match status" value="1"/>
</dbReference>
<dbReference type="GeneID" id="14884902"/>
<evidence type="ECO:0000313" key="6">
    <source>
        <dbReference type="Proteomes" id="UP000014680"/>
    </source>
</evidence>
<reference evidence="5 6" key="1">
    <citation type="submission" date="2012-10" db="EMBL/GenBank/DDBJ databases">
        <authorList>
            <person name="Zafar N."/>
            <person name="Inman J."/>
            <person name="Hall N."/>
            <person name="Lorenzi H."/>
            <person name="Caler E."/>
        </authorList>
    </citation>
    <scope>NUCLEOTIDE SEQUENCE [LARGE SCALE GENOMIC DNA]</scope>
    <source>
        <strain evidence="5 6">IP1</strain>
    </source>
</reference>
<dbReference type="Gene3D" id="2.30.30.40">
    <property type="entry name" value="SH3 Domains"/>
    <property type="match status" value="1"/>
</dbReference>
<dbReference type="InterPro" id="IPR036028">
    <property type="entry name" value="SH3-like_dom_sf"/>
</dbReference>
<protein>
    <recommendedName>
        <fullName evidence="7">SH3 domain-containing protein</fullName>
    </recommendedName>
</protein>
<dbReference type="InterPro" id="IPR001452">
    <property type="entry name" value="SH3_domain"/>
</dbReference>
<feature type="domain" description="PH" evidence="4">
    <location>
        <begin position="7"/>
        <end position="111"/>
    </location>
</feature>
<keyword evidence="6" id="KW-1185">Reference proteome</keyword>
<evidence type="ECO:0000259" key="4">
    <source>
        <dbReference type="PROSITE" id="PS50003"/>
    </source>
</evidence>
<keyword evidence="1 2" id="KW-0728">SH3 domain</keyword>